<dbReference type="KEGG" id="moc:BB934_29050"/>
<geneLocation type="plasmid" evidence="1">
    <name>unnamed1</name>
</geneLocation>
<dbReference type="InterPro" id="IPR005624">
    <property type="entry name" value="PduO/GlcC-like"/>
</dbReference>
<dbReference type="SUPFAM" id="SSF143744">
    <property type="entry name" value="GlcG-like"/>
    <property type="match status" value="1"/>
</dbReference>
<dbReference type="PANTHER" id="PTHR28255">
    <property type="match status" value="1"/>
</dbReference>
<organism evidence="1">
    <name type="scientific">Microvirga ossetica</name>
    <dbReference type="NCBI Taxonomy" id="1882682"/>
    <lineage>
        <taxon>Bacteria</taxon>
        <taxon>Pseudomonadati</taxon>
        <taxon>Pseudomonadota</taxon>
        <taxon>Alphaproteobacteria</taxon>
        <taxon>Hyphomicrobiales</taxon>
        <taxon>Methylobacteriaceae</taxon>
        <taxon>Microvirga</taxon>
    </lineage>
</organism>
<dbReference type="EMBL" id="CP016617">
    <property type="protein sequence ID" value="ANY82362.1"/>
    <property type="molecule type" value="Genomic_DNA"/>
</dbReference>
<dbReference type="AlphaFoldDB" id="A0A1B2ERB9"/>
<dbReference type="PANTHER" id="PTHR28255:SF1">
    <property type="entry name" value="UPF0303 PROTEIN YBR137W"/>
    <property type="match status" value="1"/>
</dbReference>
<proteinExistence type="predicted"/>
<dbReference type="InterPro" id="IPR038084">
    <property type="entry name" value="PduO/GlcC-like_sf"/>
</dbReference>
<dbReference type="RefSeq" id="WP_099513469.1">
    <property type="nucleotide sequence ID" value="NZ_CP016617.1"/>
</dbReference>
<protein>
    <submittedName>
        <fullName evidence="1">Uncharacterized protein</fullName>
    </submittedName>
</protein>
<keyword evidence="1" id="KW-0614">Plasmid</keyword>
<gene>
    <name evidence="1" type="ORF">BB934_29050</name>
</gene>
<dbReference type="Gene3D" id="3.30.450.150">
    <property type="entry name" value="Haem-degrading domain"/>
    <property type="match status" value="1"/>
</dbReference>
<dbReference type="InterPro" id="IPR010371">
    <property type="entry name" value="YBR137W-like"/>
</dbReference>
<reference evidence="1" key="1">
    <citation type="submission" date="2016-07" db="EMBL/GenBank/DDBJ databases">
        <title>Microvirga ossetica sp. nov. a new species of rhizobia isolated from root nodules of the legume species Vicia alpestris Steven originated from North Ossetia region in the Caucasus.</title>
        <authorList>
            <person name="Safronova V.I."/>
            <person name="Kuznetsova I.G."/>
            <person name="Sazanova A.L."/>
            <person name="Belimov A."/>
            <person name="Andronov E."/>
            <person name="Osledkin Y.S."/>
            <person name="Onishchuk O.P."/>
            <person name="Kurchak O.N."/>
            <person name="Shaposhnikov A.I."/>
            <person name="Willems A."/>
            <person name="Tikhonovich I.A."/>
        </authorList>
    </citation>
    <scope>NUCLEOTIDE SEQUENCE [LARGE SCALE GENOMIC DNA]</scope>
    <source>
        <strain evidence="1">V5/3M</strain>
        <plasmid evidence="1">unnamed1</plasmid>
    </source>
</reference>
<dbReference type="Pfam" id="PF03928">
    <property type="entry name" value="HbpS-like"/>
    <property type="match status" value="1"/>
</dbReference>
<accession>A0A1B2ERB9</accession>
<name>A0A1B2ERB9_9HYPH</name>
<sequence length="102" mass="11001">MSVEAEQRGRPFLQRYALSEHDCAAAGGGFPIFIKETGCVGAVVVNALSQLEDHRLVTEAIRETISRLFASVPQKNVGRAALPLDRRSSQLCEMTGSVLASL</sequence>
<evidence type="ECO:0000313" key="1">
    <source>
        <dbReference type="EMBL" id="ANY82362.1"/>
    </source>
</evidence>